<proteinExistence type="predicted"/>
<name>A0A645GJX9_9ZZZZ</name>
<keyword evidence="1" id="KW-1133">Transmembrane helix</keyword>
<evidence type="ECO:0000256" key="1">
    <source>
        <dbReference type="SAM" id="Phobius"/>
    </source>
</evidence>
<accession>A0A645GJX9</accession>
<protein>
    <submittedName>
        <fullName evidence="2">Uncharacterized protein</fullName>
    </submittedName>
</protein>
<comment type="caution">
    <text evidence="2">The sequence shown here is derived from an EMBL/GenBank/DDBJ whole genome shotgun (WGS) entry which is preliminary data.</text>
</comment>
<gene>
    <name evidence="2" type="ORF">SDC9_171639</name>
</gene>
<evidence type="ECO:0000313" key="2">
    <source>
        <dbReference type="EMBL" id="MPN24244.1"/>
    </source>
</evidence>
<keyword evidence="1" id="KW-0812">Transmembrane</keyword>
<keyword evidence="1" id="KW-0472">Membrane</keyword>
<dbReference type="AlphaFoldDB" id="A0A645GJX9"/>
<sequence length="29" mass="3233">MKDIAFVLLLVVFIALTFLILNGIEKIKG</sequence>
<feature type="transmembrane region" description="Helical" evidence="1">
    <location>
        <begin position="6"/>
        <end position="24"/>
    </location>
</feature>
<organism evidence="2">
    <name type="scientific">bioreactor metagenome</name>
    <dbReference type="NCBI Taxonomy" id="1076179"/>
    <lineage>
        <taxon>unclassified sequences</taxon>
        <taxon>metagenomes</taxon>
        <taxon>ecological metagenomes</taxon>
    </lineage>
</organism>
<dbReference type="EMBL" id="VSSQ01073036">
    <property type="protein sequence ID" value="MPN24244.1"/>
    <property type="molecule type" value="Genomic_DNA"/>
</dbReference>
<reference evidence="2" key="1">
    <citation type="submission" date="2019-08" db="EMBL/GenBank/DDBJ databases">
        <authorList>
            <person name="Kucharzyk K."/>
            <person name="Murdoch R.W."/>
            <person name="Higgins S."/>
            <person name="Loffler F."/>
        </authorList>
    </citation>
    <scope>NUCLEOTIDE SEQUENCE</scope>
</reference>